<dbReference type="Proteomes" id="UP000533637">
    <property type="component" value="Unassembled WGS sequence"/>
</dbReference>
<accession>A0ABR6KJM8</accession>
<proteinExistence type="predicted"/>
<comment type="caution">
    <text evidence="1">The sequence shown here is derived from an EMBL/GenBank/DDBJ whole genome shotgun (WGS) entry which is preliminary data.</text>
</comment>
<dbReference type="Pfam" id="PF21857">
    <property type="entry name" value="DUF6913"/>
    <property type="match status" value="1"/>
</dbReference>
<reference evidence="1 2" key="1">
    <citation type="submission" date="2020-08" db="EMBL/GenBank/DDBJ databases">
        <title>Genomic Encyclopedia of Type Strains, Phase IV (KMG-IV): sequencing the most valuable type-strain genomes for metagenomic binning, comparative biology and taxonomic classification.</title>
        <authorList>
            <person name="Goeker M."/>
        </authorList>
    </citation>
    <scope>NUCLEOTIDE SEQUENCE [LARGE SCALE GENOMIC DNA]</scope>
    <source>
        <strain evidence="1 2">DSM 102983</strain>
    </source>
</reference>
<dbReference type="RefSeq" id="WP_183669855.1">
    <property type="nucleotide sequence ID" value="NZ_BMPB01000002.1"/>
</dbReference>
<evidence type="ECO:0000313" key="1">
    <source>
        <dbReference type="EMBL" id="MBB4621563.1"/>
    </source>
</evidence>
<gene>
    <name evidence="1" type="ORF">GGQ57_001457</name>
</gene>
<evidence type="ECO:0000313" key="2">
    <source>
        <dbReference type="Proteomes" id="UP000533637"/>
    </source>
</evidence>
<dbReference type="InterPro" id="IPR054207">
    <property type="entry name" value="DUF6913"/>
</dbReference>
<keyword evidence="2" id="KW-1185">Reference proteome</keyword>
<sequence>MRLTNHFIRKKVKGLAEQAGKRQSHFCTLKDAGHILVLFNVEDKDIVEPCLETLRSQQKNTKACVYVSGDTVPEMDPSYMVIHAKTDLDMWYMPVDEIEKKFCSCDADILIDLTRGDNYAMQYLLLKHPGTFKVGARSSELDLYDLTISVTENADIKHIFGHILFYLQTIRSK</sequence>
<dbReference type="EMBL" id="JACHOC010000002">
    <property type="protein sequence ID" value="MBB4621563.1"/>
    <property type="molecule type" value="Genomic_DNA"/>
</dbReference>
<protein>
    <submittedName>
        <fullName evidence="1">Uncharacterized protein</fullName>
    </submittedName>
</protein>
<name>A0ABR6KJM8_9BACT</name>
<organism evidence="1 2">
    <name type="scientific">Parabacteroides faecis</name>
    <dbReference type="NCBI Taxonomy" id="1217282"/>
    <lineage>
        <taxon>Bacteria</taxon>
        <taxon>Pseudomonadati</taxon>
        <taxon>Bacteroidota</taxon>
        <taxon>Bacteroidia</taxon>
        <taxon>Bacteroidales</taxon>
        <taxon>Tannerellaceae</taxon>
        <taxon>Parabacteroides</taxon>
    </lineage>
</organism>